<dbReference type="Gene3D" id="3.40.50.850">
    <property type="entry name" value="Isochorismatase-like"/>
    <property type="match status" value="1"/>
</dbReference>
<keyword evidence="1 3" id="KW-0378">Hydrolase</keyword>
<dbReference type="RefSeq" id="WP_112746450.1">
    <property type="nucleotide sequence ID" value="NZ_QMFY01000003.1"/>
</dbReference>
<name>A0A364Y432_9BACT</name>
<evidence type="ECO:0000259" key="2">
    <source>
        <dbReference type="Pfam" id="PF00857"/>
    </source>
</evidence>
<dbReference type="PANTHER" id="PTHR43540:SF1">
    <property type="entry name" value="ISOCHORISMATASE HYDROLASE"/>
    <property type="match status" value="1"/>
</dbReference>
<dbReference type="Proteomes" id="UP000251889">
    <property type="component" value="Unassembled WGS sequence"/>
</dbReference>
<dbReference type="Pfam" id="PF00857">
    <property type="entry name" value="Isochorismatase"/>
    <property type="match status" value="1"/>
</dbReference>
<gene>
    <name evidence="3" type="ORF">DQQ10_08650</name>
</gene>
<feature type="domain" description="Isochorismatase-like" evidence="2">
    <location>
        <begin position="4"/>
        <end position="174"/>
    </location>
</feature>
<dbReference type="CDD" id="cd01014">
    <property type="entry name" value="nicotinamidase_related"/>
    <property type="match status" value="1"/>
</dbReference>
<evidence type="ECO:0000256" key="1">
    <source>
        <dbReference type="ARBA" id="ARBA00022801"/>
    </source>
</evidence>
<evidence type="ECO:0000313" key="4">
    <source>
        <dbReference type="Proteomes" id="UP000251889"/>
    </source>
</evidence>
<accession>A0A364Y432</accession>
<dbReference type="OrthoDB" id="9791276at2"/>
<dbReference type="SUPFAM" id="SSF52499">
    <property type="entry name" value="Isochorismatase-like hydrolases"/>
    <property type="match status" value="1"/>
</dbReference>
<keyword evidence="4" id="KW-1185">Reference proteome</keyword>
<dbReference type="AlphaFoldDB" id="A0A364Y432"/>
<organism evidence="3 4">
    <name type="scientific">Pseudochryseolinea flava</name>
    <dbReference type="NCBI Taxonomy" id="2059302"/>
    <lineage>
        <taxon>Bacteria</taxon>
        <taxon>Pseudomonadati</taxon>
        <taxon>Bacteroidota</taxon>
        <taxon>Cytophagia</taxon>
        <taxon>Cytophagales</taxon>
        <taxon>Fulvivirgaceae</taxon>
        <taxon>Pseudochryseolinea</taxon>
    </lineage>
</organism>
<reference evidence="3 4" key="1">
    <citation type="submission" date="2018-06" db="EMBL/GenBank/DDBJ databases">
        <title>Chryseolinea flavus sp. nov., a member of the phylum Bacteroidetes isolated from soil.</title>
        <authorList>
            <person name="Li Y."/>
            <person name="Wang J."/>
        </authorList>
    </citation>
    <scope>NUCLEOTIDE SEQUENCE [LARGE SCALE GENOMIC DNA]</scope>
    <source>
        <strain evidence="3 4">SDU1-6</strain>
    </source>
</reference>
<protein>
    <submittedName>
        <fullName evidence="3">Cysteine hydrolase</fullName>
    </submittedName>
</protein>
<dbReference type="InterPro" id="IPR000868">
    <property type="entry name" value="Isochorismatase-like_dom"/>
</dbReference>
<dbReference type="PANTHER" id="PTHR43540">
    <property type="entry name" value="PEROXYUREIDOACRYLATE/UREIDOACRYLATE AMIDOHYDROLASE-RELATED"/>
    <property type="match status" value="1"/>
</dbReference>
<sequence length="183" mass="20215">MNPALLLIDVQKGIDETSHWGGNRNNPEAEENIQKLLSHWRMKKFPVLIVQHCSVDTRSPFFPGKIGNNFMSFIVPQQHERVFEKSTANAFIGTFLHQHLAKEKITSLVIAGFVTNNSVEATARNAGDFGFKTTVVSDACACFDKVGLDGTVYPSALMHSISLANLKDEYAAISSTIDILKAY</sequence>
<dbReference type="EMBL" id="QMFY01000003">
    <property type="protein sequence ID" value="RAW01710.1"/>
    <property type="molecule type" value="Genomic_DNA"/>
</dbReference>
<proteinExistence type="predicted"/>
<evidence type="ECO:0000313" key="3">
    <source>
        <dbReference type="EMBL" id="RAW01710.1"/>
    </source>
</evidence>
<dbReference type="InterPro" id="IPR050272">
    <property type="entry name" value="Isochorismatase-like_hydrls"/>
</dbReference>
<dbReference type="GO" id="GO:0016787">
    <property type="term" value="F:hydrolase activity"/>
    <property type="evidence" value="ECO:0007669"/>
    <property type="project" value="UniProtKB-KW"/>
</dbReference>
<dbReference type="InterPro" id="IPR036380">
    <property type="entry name" value="Isochorismatase-like_sf"/>
</dbReference>
<comment type="caution">
    <text evidence="3">The sequence shown here is derived from an EMBL/GenBank/DDBJ whole genome shotgun (WGS) entry which is preliminary data.</text>
</comment>